<accession>A0AAU9LWE7</accession>
<sequence length="85" mass="9867">MNPFNKEQITGGTANTAIYYRGCCNFLFSIQQRVFWSAYPMTMIYRVPLGQSHGFLVISLGEEKRLNLIQFARIKYPIACSFEEF</sequence>
<dbReference type="Proteomes" id="UP001157418">
    <property type="component" value="Unassembled WGS sequence"/>
</dbReference>
<protein>
    <submittedName>
        <fullName evidence="1">Uncharacterized protein</fullName>
    </submittedName>
</protein>
<keyword evidence="2" id="KW-1185">Reference proteome</keyword>
<evidence type="ECO:0000313" key="1">
    <source>
        <dbReference type="EMBL" id="CAH1418250.1"/>
    </source>
</evidence>
<name>A0AAU9LWE7_9ASTR</name>
<proteinExistence type="predicted"/>
<organism evidence="1 2">
    <name type="scientific">Lactuca virosa</name>
    <dbReference type="NCBI Taxonomy" id="75947"/>
    <lineage>
        <taxon>Eukaryota</taxon>
        <taxon>Viridiplantae</taxon>
        <taxon>Streptophyta</taxon>
        <taxon>Embryophyta</taxon>
        <taxon>Tracheophyta</taxon>
        <taxon>Spermatophyta</taxon>
        <taxon>Magnoliopsida</taxon>
        <taxon>eudicotyledons</taxon>
        <taxon>Gunneridae</taxon>
        <taxon>Pentapetalae</taxon>
        <taxon>asterids</taxon>
        <taxon>campanulids</taxon>
        <taxon>Asterales</taxon>
        <taxon>Asteraceae</taxon>
        <taxon>Cichorioideae</taxon>
        <taxon>Cichorieae</taxon>
        <taxon>Lactucinae</taxon>
        <taxon>Lactuca</taxon>
    </lineage>
</organism>
<comment type="caution">
    <text evidence="1">The sequence shown here is derived from an EMBL/GenBank/DDBJ whole genome shotgun (WGS) entry which is preliminary data.</text>
</comment>
<dbReference type="EMBL" id="CAKMRJ010000113">
    <property type="protein sequence ID" value="CAH1418250.1"/>
    <property type="molecule type" value="Genomic_DNA"/>
</dbReference>
<gene>
    <name evidence="1" type="ORF">LVIROSA_LOCUS5856</name>
</gene>
<evidence type="ECO:0000313" key="2">
    <source>
        <dbReference type="Proteomes" id="UP001157418"/>
    </source>
</evidence>
<dbReference type="AlphaFoldDB" id="A0AAU9LWE7"/>
<reference evidence="1 2" key="1">
    <citation type="submission" date="2022-01" db="EMBL/GenBank/DDBJ databases">
        <authorList>
            <person name="Xiong W."/>
            <person name="Schranz E."/>
        </authorList>
    </citation>
    <scope>NUCLEOTIDE SEQUENCE [LARGE SCALE GENOMIC DNA]</scope>
</reference>